<accession>J3VSA2</accession>
<sequence>MIVWIATEYDIFQSASFQVLCGVYKTKINAITAAKKPGKLGISFYSPSLIVKK</sequence>
<dbReference type="AlphaFoldDB" id="J3VSA2"/>
<dbReference type="EMBL" id="CP003546">
    <property type="protein sequence ID" value="AFP84856.1"/>
    <property type="molecule type" value="Genomic_DNA"/>
</dbReference>
<keyword evidence="2" id="KW-1185">Reference proteome</keyword>
<protein>
    <submittedName>
        <fullName evidence="1">Uncharacterized protein</fullName>
    </submittedName>
</protein>
<dbReference type="Proteomes" id="UP000003936">
    <property type="component" value="Chromosome"/>
</dbReference>
<dbReference type="STRING" id="1199245.A359_04630"/>
<name>J3VSA2_9ENTR</name>
<dbReference type="KEGG" id="sect:A359_04630"/>
<gene>
    <name evidence="1" type="ORF">A359_04630</name>
</gene>
<reference evidence="1 2" key="1">
    <citation type="journal article" date="2012" name="Mol. Biol. Evol.">
        <title>Genome reduction and co-evolution between the primary and secondary bacterial symbionts of psyllids.</title>
        <authorList>
            <person name="Sloan D.B."/>
            <person name="Moran N.A."/>
        </authorList>
    </citation>
    <scope>NUCLEOTIDE SEQUENCE [LARGE SCALE GENOMIC DNA]</scope>
    <source>
        <strain evidence="1">Ceuc_S</strain>
    </source>
</reference>
<evidence type="ECO:0000313" key="2">
    <source>
        <dbReference type="Proteomes" id="UP000003936"/>
    </source>
</evidence>
<organism evidence="1 2">
    <name type="scientific">secondary endosymbiont of Ctenarytaina eucalypti</name>
    <dbReference type="NCBI Taxonomy" id="1199245"/>
    <lineage>
        <taxon>Bacteria</taxon>
        <taxon>Pseudomonadati</taxon>
        <taxon>Pseudomonadota</taxon>
        <taxon>Gammaproteobacteria</taxon>
        <taxon>Enterobacterales</taxon>
        <taxon>Enterobacteriaceae</taxon>
        <taxon>aphid secondary symbionts</taxon>
    </lineage>
</organism>
<dbReference type="HOGENOM" id="CLU_3066102_0_0_6"/>
<evidence type="ECO:0000313" key="1">
    <source>
        <dbReference type="EMBL" id="AFP84856.1"/>
    </source>
</evidence>
<proteinExistence type="predicted"/>